<feature type="compositionally biased region" description="Low complexity" evidence="1">
    <location>
        <begin position="9"/>
        <end position="32"/>
    </location>
</feature>
<accession>A0A0A9ABN4</accession>
<feature type="region of interest" description="Disordered" evidence="1">
    <location>
        <begin position="1"/>
        <end position="32"/>
    </location>
</feature>
<dbReference type="AlphaFoldDB" id="A0A0A9ABN4"/>
<reference evidence="2" key="1">
    <citation type="submission" date="2014-09" db="EMBL/GenBank/DDBJ databases">
        <authorList>
            <person name="Magalhaes I.L.F."/>
            <person name="Oliveira U."/>
            <person name="Santos F.R."/>
            <person name="Vidigal T.H.D.A."/>
            <person name="Brescovit A.D."/>
            <person name="Santos A.J."/>
        </authorList>
    </citation>
    <scope>NUCLEOTIDE SEQUENCE</scope>
    <source>
        <tissue evidence="2">Shoot tissue taken approximately 20 cm above the soil surface</tissue>
    </source>
</reference>
<name>A0A0A9ABN4_ARUDO</name>
<protein>
    <submittedName>
        <fullName evidence="2">Uncharacterized protein</fullName>
    </submittedName>
</protein>
<evidence type="ECO:0000313" key="2">
    <source>
        <dbReference type="EMBL" id="JAD44467.1"/>
    </source>
</evidence>
<dbReference type="EMBL" id="GBRH01253428">
    <property type="protein sequence ID" value="JAD44467.1"/>
    <property type="molecule type" value="Transcribed_RNA"/>
</dbReference>
<organism evidence="2">
    <name type="scientific">Arundo donax</name>
    <name type="common">Giant reed</name>
    <name type="synonym">Donax arundinaceus</name>
    <dbReference type="NCBI Taxonomy" id="35708"/>
    <lineage>
        <taxon>Eukaryota</taxon>
        <taxon>Viridiplantae</taxon>
        <taxon>Streptophyta</taxon>
        <taxon>Embryophyta</taxon>
        <taxon>Tracheophyta</taxon>
        <taxon>Spermatophyta</taxon>
        <taxon>Magnoliopsida</taxon>
        <taxon>Liliopsida</taxon>
        <taxon>Poales</taxon>
        <taxon>Poaceae</taxon>
        <taxon>PACMAD clade</taxon>
        <taxon>Arundinoideae</taxon>
        <taxon>Arundineae</taxon>
        <taxon>Arundo</taxon>
    </lineage>
</organism>
<sequence>MVPTPPSPLTTSALARTCGSSSGISSAARRVP</sequence>
<proteinExistence type="predicted"/>
<reference evidence="2" key="2">
    <citation type="journal article" date="2015" name="Data Brief">
        <title>Shoot transcriptome of the giant reed, Arundo donax.</title>
        <authorList>
            <person name="Barrero R.A."/>
            <person name="Guerrero F.D."/>
            <person name="Moolhuijzen P."/>
            <person name="Goolsby J.A."/>
            <person name="Tidwell J."/>
            <person name="Bellgard S.E."/>
            <person name="Bellgard M.I."/>
        </authorList>
    </citation>
    <scope>NUCLEOTIDE SEQUENCE</scope>
    <source>
        <tissue evidence="2">Shoot tissue taken approximately 20 cm above the soil surface</tissue>
    </source>
</reference>
<evidence type="ECO:0000256" key="1">
    <source>
        <dbReference type="SAM" id="MobiDB-lite"/>
    </source>
</evidence>